<dbReference type="Proteomes" id="UP000077763">
    <property type="component" value="Unassembled WGS sequence"/>
</dbReference>
<reference evidence="18 19" key="1">
    <citation type="submission" date="2016-03" db="EMBL/GenBank/DDBJ databases">
        <authorList>
            <person name="Ploux O."/>
        </authorList>
    </citation>
    <scope>NUCLEOTIDE SEQUENCE [LARGE SCALE GENOMIC DNA]</scope>
    <source>
        <strain evidence="18 19">R-45371</strain>
    </source>
</reference>
<gene>
    <name evidence="18" type="ORF">A1353_24240</name>
</gene>
<dbReference type="InterPro" id="IPR003661">
    <property type="entry name" value="HisK_dim/P_dom"/>
</dbReference>
<proteinExistence type="predicted"/>
<evidence type="ECO:0000256" key="12">
    <source>
        <dbReference type="ARBA" id="ARBA00022989"/>
    </source>
</evidence>
<dbReference type="CDD" id="cd00075">
    <property type="entry name" value="HATPase"/>
    <property type="match status" value="1"/>
</dbReference>
<feature type="transmembrane region" description="Helical" evidence="15">
    <location>
        <begin position="150"/>
        <end position="170"/>
    </location>
</feature>
<dbReference type="GO" id="GO:0005886">
    <property type="term" value="C:plasma membrane"/>
    <property type="evidence" value="ECO:0007669"/>
    <property type="project" value="UniProtKB-SubCell"/>
</dbReference>
<evidence type="ECO:0000256" key="3">
    <source>
        <dbReference type="ARBA" id="ARBA00012438"/>
    </source>
</evidence>
<evidence type="ECO:0000256" key="2">
    <source>
        <dbReference type="ARBA" id="ARBA00004429"/>
    </source>
</evidence>
<keyword evidence="5" id="KW-0997">Cell inner membrane</keyword>
<keyword evidence="6" id="KW-0597">Phosphoprotein</keyword>
<dbReference type="SMART" id="SM00304">
    <property type="entry name" value="HAMP"/>
    <property type="match status" value="1"/>
</dbReference>
<organism evidence="18 19">
    <name type="scientific">Methylomonas methanica</name>
    <dbReference type="NCBI Taxonomy" id="421"/>
    <lineage>
        <taxon>Bacteria</taxon>
        <taxon>Pseudomonadati</taxon>
        <taxon>Pseudomonadota</taxon>
        <taxon>Gammaproteobacteria</taxon>
        <taxon>Methylococcales</taxon>
        <taxon>Methylococcaceae</taxon>
        <taxon>Methylomonas</taxon>
    </lineage>
</organism>
<dbReference type="Pfam" id="PF00672">
    <property type="entry name" value="HAMP"/>
    <property type="match status" value="1"/>
</dbReference>
<dbReference type="PANTHER" id="PTHR44936">
    <property type="entry name" value="SENSOR PROTEIN CREC"/>
    <property type="match status" value="1"/>
</dbReference>
<dbReference type="CDD" id="cd00082">
    <property type="entry name" value="HisKA"/>
    <property type="match status" value="1"/>
</dbReference>
<dbReference type="GO" id="GO:0005524">
    <property type="term" value="F:ATP binding"/>
    <property type="evidence" value="ECO:0007669"/>
    <property type="project" value="UniProtKB-KW"/>
</dbReference>
<dbReference type="InterPro" id="IPR004358">
    <property type="entry name" value="Sig_transdc_His_kin-like_C"/>
</dbReference>
<protein>
    <recommendedName>
        <fullName evidence="3">histidine kinase</fullName>
        <ecNumber evidence="3">2.7.13.3</ecNumber>
    </recommendedName>
</protein>
<keyword evidence="7" id="KW-0808">Transferase</keyword>
<name>A0A177LT78_METMH</name>
<dbReference type="Gene3D" id="6.10.340.10">
    <property type="match status" value="1"/>
</dbReference>
<dbReference type="EC" id="2.7.13.3" evidence="3"/>
<dbReference type="SUPFAM" id="SSF55874">
    <property type="entry name" value="ATPase domain of HSP90 chaperone/DNA topoisomerase II/histidine kinase"/>
    <property type="match status" value="1"/>
</dbReference>
<evidence type="ECO:0000259" key="17">
    <source>
        <dbReference type="PROSITE" id="PS50885"/>
    </source>
</evidence>
<evidence type="ECO:0000313" key="18">
    <source>
        <dbReference type="EMBL" id="OAH96189.1"/>
    </source>
</evidence>
<dbReference type="AlphaFoldDB" id="A0A177LT78"/>
<sequence length="444" mass="49480">MKRRISLFQRTSLTIAIGLLVFQIASGVAMFANLVLPLAQRSADDLADLLILSAHAWDELPTDKRQAFQLELQEKYALNLLESQAVPPQEFSIYPYIHFLRSALTSRLPGQIPRVFEEAHERFQVVFTQNGRPLYFEFSKDRITPSPRWALAWIVLSGILSTLCLAWLLARRVTKPIAKLAIAARRFANSGQITQLPETGDAEFADLARIFNETSQQLLAQRENQTTLLAGVSHDLRSPLARMKMAVGLLAEENTSPLLQRLEHDIAEMDALIGAQLELARAQETEQSELTDIDALLVDLVDAAEAQAPGHLQLRVASPSYVLDVAPMSLRRCIGNLLNNALRYGGEFNIQVVRRRFNGKVFIGVRDRGPGIPYEMRILVFRPFYRLESSRNRITGGSGLGLAITRQLAETHGWHVAIKSRVGGGTSVWLVIPQNPSSLPITAH</sequence>
<feature type="domain" description="Histidine kinase" evidence="16">
    <location>
        <begin position="231"/>
        <end position="436"/>
    </location>
</feature>
<evidence type="ECO:0000256" key="8">
    <source>
        <dbReference type="ARBA" id="ARBA00022692"/>
    </source>
</evidence>
<dbReference type="Gene3D" id="3.30.565.10">
    <property type="entry name" value="Histidine kinase-like ATPase, C-terminal domain"/>
    <property type="match status" value="1"/>
</dbReference>
<evidence type="ECO:0000256" key="4">
    <source>
        <dbReference type="ARBA" id="ARBA00022475"/>
    </source>
</evidence>
<dbReference type="PROSITE" id="PS50109">
    <property type="entry name" value="HIS_KIN"/>
    <property type="match status" value="1"/>
</dbReference>
<dbReference type="SUPFAM" id="SSF47384">
    <property type="entry name" value="Homodimeric domain of signal transducing histidine kinase"/>
    <property type="match status" value="1"/>
</dbReference>
<accession>A0A177LT78</accession>
<dbReference type="Gene3D" id="1.10.287.130">
    <property type="match status" value="1"/>
</dbReference>
<keyword evidence="14 15" id="KW-0472">Membrane</keyword>
<feature type="domain" description="HAMP" evidence="17">
    <location>
        <begin position="171"/>
        <end position="223"/>
    </location>
</feature>
<dbReference type="InterPro" id="IPR036097">
    <property type="entry name" value="HisK_dim/P_sf"/>
</dbReference>
<evidence type="ECO:0000256" key="15">
    <source>
        <dbReference type="SAM" id="Phobius"/>
    </source>
</evidence>
<evidence type="ECO:0000256" key="14">
    <source>
        <dbReference type="ARBA" id="ARBA00023136"/>
    </source>
</evidence>
<evidence type="ECO:0000256" key="5">
    <source>
        <dbReference type="ARBA" id="ARBA00022519"/>
    </source>
</evidence>
<dbReference type="Pfam" id="PF00512">
    <property type="entry name" value="HisKA"/>
    <property type="match status" value="1"/>
</dbReference>
<keyword evidence="13" id="KW-0902">Two-component regulatory system</keyword>
<comment type="caution">
    <text evidence="18">The sequence shown here is derived from an EMBL/GenBank/DDBJ whole genome shotgun (WGS) entry which is preliminary data.</text>
</comment>
<dbReference type="InterPro" id="IPR003594">
    <property type="entry name" value="HATPase_dom"/>
</dbReference>
<evidence type="ECO:0000313" key="19">
    <source>
        <dbReference type="Proteomes" id="UP000077763"/>
    </source>
</evidence>
<dbReference type="InterPro" id="IPR036890">
    <property type="entry name" value="HATPase_C_sf"/>
</dbReference>
<dbReference type="GO" id="GO:0000155">
    <property type="term" value="F:phosphorelay sensor kinase activity"/>
    <property type="evidence" value="ECO:0007669"/>
    <property type="project" value="InterPro"/>
</dbReference>
<keyword evidence="9" id="KW-0547">Nucleotide-binding</keyword>
<evidence type="ECO:0000256" key="6">
    <source>
        <dbReference type="ARBA" id="ARBA00022553"/>
    </source>
</evidence>
<dbReference type="PRINTS" id="PR00344">
    <property type="entry name" value="BCTRLSENSOR"/>
</dbReference>
<keyword evidence="4" id="KW-1003">Cell membrane</keyword>
<feature type="transmembrane region" description="Helical" evidence="15">
    <location>
        <begin position="12"/>
        <end position="36"/>
    </location>
</feature>
<dbReference type="PANTHER" id="PTHR44936:SF5">
    <property type="entry name" value="SENSOR HISTIDINE KINASE ENVZ"/>
    <property type="match status" value="1"/>
</dbReference>
<dbReference type="Pfam" id="PF02518">
    <property type="entry name" value="HATPase_c"/>
    <property type="match status" value="1"/>
</dbReference>
<evidence type="ECO:0000256" key="1">
    <source>
        <dbReference type="ARBA" id="ARBA00000085"/>
    </source>
</evidence>
<comment type="catalytic activity">
    <reaction evidence="1">
        <text>ATP + protein L-histidine = ADP + protein N-phospho-L-histidine.</text>
        <dbReference type="EC" id="2.7.13.3"/>
    </reaction>
</comment>
<dbReference type="InterPro" id="IPR003660">
    <property type="entry name" value="HAMP_dom"/>
</dbReference>
<evidence type="ECO:0000256" key="11">
    <source>
        <dbReference type="ARBA" id="ARBA00022840"/>
    </source>
</evidence>
<evidence type="ECO:0000256" key="13">
    <source>
        <dbReference type="ARBA" id="ARBA00023012"/>
    </source>
</evidence>
<keyword evidence="11" id="KW-0067">ATP-binding</keyword>
<comment type="subcellular location">
    <subcellularLocation>
        <location evidence="2">Cell inner membrane</location>
        <topology evidence="2">Multi-pass membrane protein</topology>
    </subcellularLocation>
</comment>
<dbReference type="CDD" id="cd06225">
    <property type="entry name" value="HAMP"/>
    <property type="match status" value="1"/>
</dbReference>
<dbReference type="SMART" id="SM00388">
    <property type="entry name" value="HisKA"/>
    <property type="match status" value="1"/>
</dbReference>
<evidence type="ECO:0000256" key="10">
    <source>
        <dbReference type="ARBA" id="ARBA00022777"/>
    </source>
</evidence>
<keyword evidence="12 15" id="KW-1133">Transmembrane helix</keyword>
<keyword evidence="8 15" id="KW-0812">Transmembrane</keyword>
<dbReference type="SMART" id="SM00387">
    <property type="entry name" value="HATPase_c"/>
    <property type="match status" value="1"/>
</dbReference>
<dbReference type="PROSITE" id="PS50885">
    <property type="entry name" value="HAMP"/>
    <property type="match status" value="1"/>
</dbReference>
<dbReference type="InterPro" id="IPR005467">
    <property type="entry name" value="His_kinase_dom"/>
</dbReference>
<keyword evidence="10" id="KW-0418">Kinase</keyword>
<dbReference type="InterPro" id="IPR050980">
    <property type="entry name" value="2C_sensor_his_kinase"/>
</dbReference>
<dbReference type="RefSeq" id="WP_082880259.1">
    <property type="nucleotide sequence ID" value="NZ_LUUH01000118.1"/>
</dbReference>
<evidence type="ECO:0000256" key="7">
    <source>
        <dbReference type="ARBA" id="ARBA00022679"/>
    </source>
</evidence>
<evidence type="ECO:0000259" key="16">
    <source>
        <dbReference type="PROSITE" id="PS50109"/>
    </source>
</evidence>
<dbReference type="EMBL" id="LUUH01000118">
    <property type="protein sequence ID" value="OAH96189.1"/>
    <property type="molecule type" value="Genomic_DNA"/>
</dbReference>
<evidence type="ECO:0000256" key="9">
    <source>
        <dbReference type="ARBA" id="ARBA00022741"/>
    </source>
</evidence>